<comment type="caution">
    <text evidence="2">The sequence shown here is derived from an EMBL/GenBank/DDBJ whole genome shotgun (WGS) entry which is preliminary data.</text>
</comment>
<accession>A0ABW3I4H0</accession>
<dbReference type="EMBL" id="JBHTJM010000009">
    <property type="protein sequence ID" value="MFD0964527.1"/>
    <property type="molecule type" value="Genomic_DNA"/>
</dbReference>
<protein>
    <submittedName>
        <fullName evidence="2">Uncharacterized protein</fullName>
    </submittedName>
</protein>
<evidence type="ECO:0000313" key="2">
    <source>
        <dbReference type="EMBL" id="MFD0964527.1"/>
    </source>
</evidence>
<reference evidence="3" key="1">
    <citation type="journal article" date="2019" name="Int. J. Syst. Evol. Microbiol.">
        <title>The Global Catalogue of Microorganisms (GCM) 10K type strain sequencing project: providing services to taxonomists for standard genome sequencing and annotation.</title>
        <authorList>
            <consortium name="The Broad Institute Genomics Platform"/>
            <consortium name="The Broad Institute Genome Sequencing Center for Infectious Disease"/>
            <person name="Wu L."/>
            <person name="Ma J."/>
        </authorList>
    </citation>
    <scope>NUCLEOTIDE SEQUENCE [LARGE SCALE GENOMIC DNA]</scope>
    <source>
        <strain evidence="3">CCUG 62114</strain>
    </source>
</reference>
<keyword evidence="1" id="KW-1133">Transmembrane helix</keyword>
<dbReference type="RefSeq" id="WP_377716071.1">
    <property type="nucleotide sequence ID" value="NZ_JBHTJM010000009.1"/>
</dbReference>
<evidence type="ECO:0000256" key="1">
    <source>
        <dbReference type="SAM" id="Phobius"/>
    </source>
</evidence>
<keyword evidence="1" id="KW-0812">Transmembrane</keyword>
<feature type="transmembrane region" description="Helical" evidence="1">
    <location>
        <begin position="35"/>
        <end position="55"/>
    </location>
</feature>
<name>A0ABW3I4H0_9FLAO</name>
<keyword evidence="3" id="KW-1185">Reference proteome</keyword>
<proteinExistence type="predicted"/>
<gene>
    <name evidence="2" type="ORF">ACFQ1O_10985</name>
</gene>
<keyword evidence="1" id="KW-0472">Membrane</keyword>
<organism evidence="2 3">
    <name type="scientific">Pseudofulvibacter geojedonensis</name>
    <dbReference type="NCBI Taxonomy" id="1123758"/>
    <lineage>
        <taxon>Bacteria</taxon>
        <taxon>Pseudomonadati</taxon>
        <taxon>Bacteroidota</taxon>
        <taxon>Flavobacteriia</taxon>
        <taxon>Flavobacteriales</taxon>
        <taxon>Flavobacteriaceae</taxon>
        <taxon>Pseudofulvibacter</taxon>
    </lineage>
</organism>
<sequence>MKIASIIGCLVALALIIVNITKISFEKPLEDDSTVALIGVVSGLIVIIILLIFNISKIIEKKSKQ</sequence>
<evidence type="ECO:0000313" key="3">
    <source>
        <dbReference type="Proteomes" id="UP001596997"/>
    </source>
</evidence>
<dbReference type="Proteomes" id="UP001596997">
    <property type="component" value="Unassembled WGS sequence"/>
</dbReference>